<gene>
    <name evidence="1" type="ORF">MARPO_0097s0038</name>
</gene>
<accession>A0A2R6WFC8</accession>
<evidence type="ECO:0000313" key="2">
    <source>
        <dbReference type="Proteomes" id="UP000244005"/>
    </source>
</evidence>
<dbReference type="Gramene" id="Mp6g06070.1">
    <property type="protein sequence ID" value="Mp6g06070.1.cds"/>
    <property type="gene ID" value="Mp6g06070"/>
</dbReference>
<dbReference type="OrthoDB" id="26525at2759"/>
<dbReference type="EMBL" id="KZ772769">
    <property type="protein sequence ID" value="PTQ32553.1"/>
    <property type="molecule type" value="Genomic_DNA"/>
</dbReference>
<dbReference type="AlphaFoldDB" id="A0A2R6WFC8"/>
<organism evidence="1 2">
    <name type="scientific">Marchantia polymorpha</name>
    <name type="common">Common liverwort</name>
    <name type="synonym">Marchantia aquatica</name>
    <dbReference type="NCBI Taxonomy" id="3197"/>
    <lineage>
        <taxon>Eukaryota</taxon>
        <taxon>Viridiplantae</taxon>
        <taxon>Streptophyta</taxon>
        <taxon>Embryophyta</taxon>
        <taxon>Marchantiophyta</taxon>
        <taxon>Marchantiopsida</taxon>
        <taxon>Marchantiidae</taxon>
        <taxon>Marchantiales</taxon>
        <taxon>Marchantiaceae</taxon>
        <taxon>Marchantia</taxon>
    </lineage>
</organism>
<dbReference type="Proteomes" id="UP000244005">
    <property type="component" value="Unassembled WGS sequence"/>
</dbReference>
<proteinExistence type="predicted"/>
<evidence type="ECO:0000313" key="1">
    <source>
        <dbReference type="EMBL" id="PTQ32553.1"/>
    </source>
</evidence>
<sequence>MHITYTIMIQSYLDAEKWPSVCRESRRKAPRAAGQFDFTYGLLERKESHRIPRQLLLRWASKQMQGPLCAELAVQSGDRELDSNTTTQAGD</sequence>
<protein>
    <submittedName>
        <fullName evidence="1">Uncharacterized protein</fullName>
    </submittedName>
</protein>
<name>A0A2R6WFC8_MARPO</name>
<reference evidence="2" key="1">
    <citation type="journal article" date="2017" name="Cell">
        <title>Insights into land plant evolution garnered from the Marchantia polymorpha genome.</title>
        <authorList>
            <person name="Bowman J.L."/>
            <person name="Kohchi T."/>
            <person name="Yamato K.T."/>
            <person name="Jenkins J."/>
            <person name="Shu S."/>
            <person name="Ishizaki K."/>
            <person name="Yamaoka S."/>
            <person name="Nishihama R."/>
            <person name="Nakamura Y."/>
            <person name="Berger F."/>
            <person name="Adam C."/>
            <person name="Aki S.S."/>
            <person name="Althoff F."/>
            <person name="Araki T."/>
            <person name="Arteaga-Vazquez M.A."/>
            <person name="Balasubrmanian S."/>
            <person name="Barry K."/>
            <person name="Bauer D."/>
            <person name="Boehm C.R."/>
            <person name="Briginshaw L."/>
            <person name="Caballero-Perez J."/>
            <person name="Catarino B."/>
            <person name="Chen F."/>
            <person name="Chiyoda S."/>
            <person name="Chovatia M."/>
            <person name="Davies K.M."/>
            <person name="Delmans M."/>
            <person name="Demura T."/>
            <person name="Dierschke T."/>
            <person name="Dolan L."/>
            <person name="Dorantes-Acosta A.E."/>
            <person name="Eklund D.M."/>
            <person name="Florent S.N."/>
            <person name="Flores-Sandoval E."/>
            <person name="Fujiyama A."/>
            <person name="Fukuzawa H."/>
            <person name="Galik B."/>
            <person name="Grimanelli D."/>
            <person name="Grimwood J."/>
            <person name="Grossniklaus U."/>
            <person name="Hamada T."/>
            <person name="Haseloff J."/>
            <person name="Hetherington A.J."/>
            <person name="Higo A."/>
            <person name="Hirakawa Y."/>
            <person name="Hundley H.N."/>
            <person name="Ikeda Y."/>
            <person name="Inoue K."/>
            <person name="Inoue S.I."/>
            <person name="Ishida S."/>
            <person name="Jia Q."/>
            <person name="Kakita M."/>
            <person name="Kanazawa T."/>
            <person name="Kawai Y."/>
            <person name="Kawashima T."/>
            <person name="Kennedy M."/>
            <person name="Kinose K."/>
            <person name="Kinoshita T."/>
            <person name="Kohara Y."/>
            <person name="Koide E."/>
            <person name="Komatsu K."/>
            <person name="Kopischke S."/>
            <person name="Kubo M."/>
            <person name="Kyozuka J."/>
            <person name="Lagercrantz U."/>
            <person name="Lin S.S."/>
            <person name="Lindquist E."/>
            <person name="Lipzen A.M."/>
            <person name="Lu C.W."/>
            <person name="De Luna E."/>
            <person name="Martienssen R.A."/>
            <person name="Minamino N."/>
            <person name="Mizutani M."/>
            <person name="Mizutani M."/>
            <person name="Mochizuki N."/>
            <person name="Monte I."/>
            <person name="Mosher R."/>
            <person name="Nagasaki H."/>
            <person name="Nakagami H."/>
            <person name="Naramoto S."/>
            <person name="Nishitani K."/>
            <person name="Ohtani M."/>
            <person name="Okamoto T."/>
            <person name="Okumura M."/>
            <person name="Phillips J."/>
            <person name="Pollak B."/>
            <person name="Reinders A."/>
            <person name="Rovekamp M."/>
            <person name="Sano R."/>
            <person name="Sawa S."/>
            <person name="Schmid M.W."/>
            <person name="Shirakawa M."/>
            <person name="Solano R."/>
            <person name="Spunde A."/>
            <person name="Suetsugu N."/>
            <person name="Sugano S."/>
            <person name="Sugiyama A."/>
            <person name="Sun R."/>
            <person name="Suzuki Y."/>
            <person name="Takenaka M."/>
            <person name="Takezawa D."/>
            <person name="Tomogane H."/>
            <person name="Tsuzuki M."/>
            <person name="Ueda T."/>
            <person name="Umeda M."/>
            <person name="Ward J.M."/>
            <person name="Watanabe Y."/>
            <person name="Yazaki K."/>
            <person name="Yokoyama R."/>
            <person name="Yoshitake Y."/>
            <person name="Yotsui I."/>
            <person name="Zachgo S."/>
            <person name="Schmutz J."/>
        </authorList>
    </citation>
    <scope>NUCLEOTIDE SEQUENCE [LARGE SCALE GENOMIC DNA]</scope>
    <source>
        <strain evidence="2">Tak-1</strain>
    </source>
</reference>
<keyword evidence="2" id="KW-1185">Reference proteome</keyword>